<organism evidence="6 7">
    <name type="scientific">Symbiochloris irregularis</name>
    <dbReference type="NCBI Taxonomy" id="706552"/>
    <lineage>
        <taxon>Eukaryota</taxon>
        <taxon>Viridiplantae</taxon>
        <taxon>Chlorophyta</taxon>
        <taxon>core chlorophytes</taxon>
        <taxon>Trebouxiophyceae</taxon>
        <taxon>Trebouxiales</taxon>
        <taxon>Trebouxiaceae</taxon>
        <taxon>Symbiochloris</taxon>
    </lineage>
</organism>
<dbReference type="GO" id="GO:0005496">
    <property type="term" value="F:steroid binding"/>
    <property type="evidence" value="ECO:0007669"/>
    <property type="project" value="UniProtKB-KW"/>
</dbReference>
<evidence type="ECO:0000259" key="5">
    <source>
        <dbReference type="SMART" id="SM01117"/>
    </source>
</evidence>
<proteinExistence type="inferred from homology"/>
<name>A0AAW1NP47_9CHLO</name>
<evidence type="ECO:0000256" key="2">
    <source>
        <dbReference type="ARBA" id="ARBA00038357"/>
    </source>
</evidence>
<dbReference type="InterPro" id="IPR036400">
    <property type="entry name" value="Cyt_B5-like_heme/steroid_sf"/>
</dbReference>
<dbReference type="InterPro" id="IPR001199">
    <property type="entry name" value="Cyt_B5-like_heme/steroid-bd"/>
</dbReference>
<dbReference type="GO" id="GO:0012505">
    <property type="term" value="C:endomembrane system"/>
    <property type="evidence" value="ECO:0007669"/>
    <property type="project" value="TreeGrafter"/>
</dbReference>
<feature type="transmembrane region" description="Helical" evidence="4">
    <location>
        <begin position="52"/>
        <end position="72"/>
    </location>
</feature>
<dbReference type="InterPro" id="IPR050577">
    <property type="entry name" value="MAPR/NEUFC/NENF-like"/>
</dbReference>
<dbReference type="EMBL" id="JALJOQ010000219">
    <property type="protein sequence ID" value="KAK9788852.1"/>
    <property type="molecule type" value="Genomic_DNA"/>
</dbReference>
<evidence type="ECO:0000256" key="3">
    <source>
        <dbReference type="SAM" id="MobiDB-lite"/>
    </source>
</evidence>
<protein>
    <recommendedName>
        <fullName evidence="5">Cytochrome b5 heme-binding domain-containing protein</fullName>
    </recommendedName>
</protein>
<dbReference type="Pfam" id="PF00173">
    <property type="entry name" value="Cyt-b5"/>
    <property type="match status" value="1"/>
</dbReference>
<dbReference type="FunFam" id="3.10.120.10:FF:000003">
    <property type="entry name" value="membrane-associated progesterone receptor component 1"/>
    <property type="match status" value="1"/>
</dbReference>
<comment type="caution">
    <text evidence="6">The sequence shown here is derived from an EMBL/GenBank/DDBJ whole genome shotgun (WGS) entry which is preliminary data.</text>
</comment>
<dbReference type="Proteomes" id="UP001465755">
    <property type="component" value="Unassembled WGS sequence"/>
</dbReference>
<reference evidence="6 7" key="1">
    <citation type="journal article" date="2024" name="Nat. Commun.">
        <title>Phylogenomics reveals the evolutionary origins of lichenization in chlorophyte algae.</title>
        <authorList>
            <person name="Puginier C."/>
            <person name="Libourel C."/>
            <person name="Otte J."/>
            <person name="Skaloud P."/>
            <person name="Haon M."/>
            <person name="Grisel S."/>
            <person name="Petersen M."/>
            <person name="Berrin J.G."/>
            <person name="Delaux P.M."/>
            <person name="Dal Grande F."/>
            <person name="Keller J."/>
        </authorList>
    </citation>
    <scope>NUCLEOTIDE SEQUENCE [LARGE SCALE GENOMIC DNA]</scope>
    <source>
        <strain evidence="6 7">SAG 2036</strain>
    </source>
</reference>
<evidence type="ECO:0000313" key="6">
    <source>
        <dbReference type="EMBL" id="KAK9788852.1"/>
    </source>
</evidence>
<dbReference type="PANTHER" id="PTHR10281">
    <property type="entry name" value="MEMBRANE-ASSOCIATED PROGESTERONE RECEPTOR COMPONENT-RELATED"/>
    <property type="match status" value="1"/>
</dbReference>
<sequence>MAVDEQAENGHPPTSSTVQSDGADRRKALPAQPGSSSVVTSASKTHAQSSQITIVLFAVLTGCVAVAAYFIFLHKVVLTAEQLARFDGAQSSQLYLAVLGKVFDVSRSKSMYGPDGTYSVFVGKDASRAFATGNFEEDSSDITDLKETDIKAIYGWLEFYEKAYTNVGVVSGPYYDHGGHATPHLLQLEALKPEQAPAKPAKIPGMEPCGMRWADHQRTN</sequence>
<feature type="region of interest" description="Disordered" evidence="3">
    <location>
        <begin position="1"/>
        <end position="42"/>
    </location>
</feature>
<dbReference type="AlphaFoldDB" id="A0AAW1NP47"/>
<dbReference type="GO" id="GO:0016020">
    <property type="term" value="C:membrane"/>
    <property type="evidence" value="ECO:0007669"/>
    <property type="project" value="TreeGrafter"/>
</dbReference>
<keyword evidence="4" id="KW-0812">Transmembrane</keyword>
<dbReference type="SUPFAM" id="SSF55856">
    <property type="entry name" value="Cytochrome b5-like heme/steroid binding domain"/>
    <property type="match status" value="1"/>
</dbReference>
<accession>A0AAW1NP47</accession>
<keyword evidence="1" id="KW-0446">Lipid-binding</keyword>
<evidence type="ECO:0000256" key="4">
    <source>
        <dbReference type="SAM" id="Phobius"/>
    </source>
</evidence>
<keyword evidence="7" id="KW-1185">Reference proteome</keyword>
<dbReference type="SMART" id="SM01117">
    <property type="entry name" value="Cyt-b5"/>
    <property type="match status" value="1"/>
</dbReference>
<evidence type="ECO:0000313" key="7">
    <source>
        <dbReference type="Proteomes" id="UP001465755"/>
    </source>
</evidence>
<feature type="compositionally biased region" description="Polar residues" evidence="3">
    <location>
        <begin position="33"/>
        <end position="42"/>
    </location>
</feature>
<comment type="similarity">
    <text evidence="2">Belongs to the cytochrome b5 family. MAPR subfamily.</text>
</comment>
<dbReference type="Gene3D" id="3.10.120.10">
    <property type="entry name" value="Cytochrome b5-like heme/steroid binding domain"/>
    <property type="match status" value="1"/>
</dbReference>
<dbReference type="PANTHER" id="PTHR10281:SF76">
    <property type="entry name" value="CALCUTTA CUP-RELATED"/>
    <property type="match status" value="1"/>
</dbReference>
<keyword evidence="4" id="KW-1133">Transmembrane helix</keyword>
<gene>
    <name evidence="6" type="ORF">WJX73_008542</name>
</gene>
<keyword evidence="4" id="KW-0472">Membrane</keyword>
<evidence type="ECO:0000256" key="1">
    <source>
        <dbReference type="ARBA" id="ARBA00022665"/>
    </source>
</evidence>
<feature type="domain" description="Cytochrome b5 heme-binding" evidence="5">
    <location>
        <begin position="78"/>
        <end position="171"/>
    </location>
</feature>
<keyword evidence="1" id="KW-0754">Steroid-binding</keyword>